<keyword evidence="3" id="KW-1185">Reference proteome</keyword>
<dbReference type="EMBL" id="AZBU02000008">
    <property type="protein sequence ID" value="TKR66919.1"/>
    <property type="molecule type" value="Genomic_DNA"/>
</dbReference>
<proteinExistence type="predicted"/>
<evidence type="ECO:0008006" key="4">
    <source>
        <dbReference type="Google" id="ProtNLM"/>
    </source>
</evidence>
<organism evidence="2 3">
    <name type="scientific">Steinernema carpocapsae</name>
    <name type="common">Entomopathogenic nematode</name>
    <dbReference type="NCBI Taxonomy" id="34508"/>
    <lineage>
        <taxon>Eukaryota</taxon>
        <taxon>Metazoa</taxon>
        <taxon>Ecdysozoa</taxon>
        <taxon>Nematoda</taxon>
        <taxon>Chromadorea</taxon>
        <taxon>Rhabditida</taxon>
        <taxon>Tylenchina</taxon>
        <taxon>Panagrolaimomorpha</taxon>
        <taxon>Strongyloidoidea</taxon>
        <taxon>Steinernematidae</taxon>
        <taxon>Steinernema</taxon>
    </lineage>
</organism>
<evidence type="ECO:0000256" key="1">
    <source>
        <dbReference type="SAM" id="SignalP"/>
    </source>
</evidence>
<name>A0A4U5MCS2_STECR</name>
<accession>A0A4U5MCS2</accession>
<evidence type="ECO:0000313" key="3">
    <source>
        <dbReference type="Proteomes" id="UP000298663"/>
    </source>
</evidence>
<sequence>MLRLLVGLSLLLLVHAAQRPCDYLQNSHLYESCEDLPYLNRHLSSLIGSFNPPEDLSTALVAFKEHGATNEEINLMHDNLVIIKHKYGFLSPKAKAIVKAYVAKMKTKSKAVDEDYYKKSRAHADQFVEATQNEQDQYYRFLTRFGIESYYMKFLDFTKM</sequence>
<gene>
    <name evidence="2" type="ORF">L596_023144</name>
</gene>
<protein>
    <recommendedName>
        <fullName evidence="4">SXP/RAL-2 family protein Ani s 5-like cation-binding domain-containing protein</fullName>
    </recommendedName>
</protein>
<feature type="chain" id="PRO_5020835204" description="SXP/RAL-2 family protein Ani s 5-like cation-binding domain-containing protein" evidence="1">
    <location>
        <begin position="17"/>
        <end position="160"/>
    </location>
</feature>
<keyword evidence="1" id="KW-0732">Signal</keyword>
<dbReference type="Proteomes" id="UP000298663">
    <property type="component" value="Unassembled WGS sequence"/>
</dbReference>
<comment type="caution">
    <text evidence="2">The sequence shown here is derived from an EMBL/GenBank/DDBJ whole genome shotgun (WGS) entry which is preliminary data.</text>
</comment>
<reference evidence="2 3" key="1">
    <citation type="journal article" date="2015" name="Genome Biol.">
        <title>Comparative genomics of Steinernema reveals deeply conserved gene regulatory networks.</title>
        <authorList>
            <person name="Dillman A.R."/>
            <person name="Macchietto M."/>
            <person name="Porter C.F."/>
            <person name="Rogers A."/>
            <person name="Williams B."/>
            <person name="Antoshechkin I."/>
            <person name="Lee M.M."/>
            <person name="Goodwin Z."/>
            <person name="Lu X."/>
            <person name="Lewis E.E."/>
            <person name="Goodrich-Blair H."/>
            <person name="Stock S.P."/>
            <person name="Adams B.J."/>
            <person name="Sternberg P.W."/>
            <person name="Mortazavi A."/>
        </authorList>
    </citation>
    <scope>NUCLEOTIDE SEQUENCE [LARGE SCALE GENOMIC DNA]</scope>
    <source>
        <strain evidence="2 3">ALL</strain>
    </source>
</reference>
<evidence type="ECO:0000313" key="2">
    <source>
        <dbReference type="EMBL" id="TKR66919.1"/>
    </source>
</evidence>
<feature type="signal peptide" evidence="1">
    <location>
        <begin position="1"/>
        <end position="16"/>
    </location>
</feature>
<dbReference type="AlphaFoldDB" id="A0A4U5MCS2"/>
<reference evidence="2 3" key="2">
    <citation type="journal article" date="2019" name="G3 (Bethesda)">
        <title>Hybrid Assembly of the Genome of the Entomopathogenic Nematode Steinernema carpocapsae Identifies the X-Chromosome.</title>
        <authorList>
            <person name="Serra L."/>
            <person name="Macchietto M."/>
            <person name="Macias-Munoz A."/>
            <person name="McGill C.J."/>
            <person name="Rodriguez I.M."/>
            <person name="Rodriguez B."/>
            <person name="Murad R."/>
            <person name="Mortazavi A."/>
        </authorList>
    </citation>
    <scope>NUCLEOTIDE SEQUENCE [LARGE SCALE GENOMIC DNA]</scope>
    <source>
        <strain evidence="2 3">ALL</strain>
    </source>
</reference>